<dbReference type="AlphaFoldDB" id="A0A9N9E4V1"/>
<accession>A0A9N9E4V1</accession>
<gene>
    <name evidence="1" type="ORF">POCULU_LOCUS10643</name>
</gene>
<reference evidence="1" key="1">
    <citation type="submission" date="2021-06" db="EMBL/GenBank/DDBJ databases">
        <authorList>
            <person name="Kallberg Y."/>
            <person name="Tangrot J."/>
            <person name="Rosling A."/>
        </authorList>
    </citation>
    <scope>NUCLEOTIDE SEQUENCE</scope>
    <source>
        <strain evidence="1">IA702</strain>
    </source>
</reference>
<proteinExistence type="predicted"/>
<keyword evidence="2" id="KW-1185">Reference proteome</keyword>
<organism evidence="1 2">
    <name type="scientific">Paraglomus occultum</name>
    <dbReference type="NCBI Taxonomy" id="144539"/>
    <lineage>
        <taxon>Eukaryota</taxon>
        <taxon>Fungi</taxon>
        <taxon>Fungi incertae sedis</taxon>
        <taxon>Mucoromycota</taxon>
        <taxon>Glomeromycotina</taxon>
        <taxon>Glomeromycetes</taxon>
        <taxon>Paraglomerales</taxon>
        <taxon>Paraglomeraceae</taxon>
        <taxon>Paraglomus</taxon>
    </lineage>
</organism>
<name>A0A9N9E4V1_9GLOM</name>
<dbReference type="EMBL" id="CAJVPJ010005895">
    <property type="protein sequence ID" value="CAG8664751.1"/>
    <property type="molecule type" value="Genomic_DNA"/>
</dbReference>
<sequence length="54" mass="6273">MALSFRSLKYFSLFVWSFYGPASSSLRNVIALLDMFPKAHLWTISNNILVDFWA</sequence>
<protein>
    <submittedName>
        <fullName evidence="1">10125_t:CDS:1</fullName>
    </submittedName>
</protein>
<dbReference type="Proteomes" id="UP000789572">
    <property type="component" value="Unassembled WGS sequence"/>
</dbReference>
<evidence type="ECO:0000313" key="1">
    <source>
        <dbReference type="EMBL" id="CAG8664751.1"/>
    </source>
</evidence>
<comment type="caution">
    <text evidence="1">The sequence shown here is derived from an EMBL/GenBank/DDBJ whole genome shotgun (WGS) entry which is preliminary data.</text>
</comment>
<feature type="non-terminal residue" evidence="1">
    <location>
        <position position="54"/>
    </location>
</feature>
<evidence type="ECO:0000313" key="2">
    <source>
        <dbReference type="Proteomes" id="UP000789572"/>
    </source>
</evidence>